<dbReference type="EMBL" id="CP025958">
    <property type="protein sequence ID" value="AWM38910.1"/>
    <property type="molecule type" value="Genomic_DNA"/>
</dbReference>
<reference evidence="1 2" key="1">
    <citation type="submission" date="2018-01" db="EMBL/GenBank/DDBJ databases">
        <title>G. obscuriglobus.</title>
        <authorList>
            <person name="Franke J."/>
            <person name="Blomberg W."/>
            <person name="Selmecki A."/>
        </authorList>
    </citation>
    <scope>NUCLEOTIDE SEQUENCE [LARGE SCALE GENOMIC DNA]</scope>
    <source>
        <strain evidence="1 2">DSM 5831</strain>
    </source>
</reference>
<organism evidence="1 2">
    <name type="scientific">Gemmata obscuriglobus</name>
    <dbReference type="NCBI Taxonomy" id="114"/>
    <lineage>
        <taxon>Bacteria</taxon>
        <taxon>Pseudomonadati</taxon>
        <taxon>Planctomycetota</taxon>
        <taxon>Planctomycetia</taxon>
        <taxon>Gemmatales</taxon>
        <taxon>Gemmataceae</taxon>
        <taxon>Gemmata</taxon>
    </lineage>
</organism>
<proteinExistence type="predicted"/>
<sequence length="141" mass="15990">MIRKDETDWREFQRRMDAFIATACACHMSDAKWRKLFRALGELRVGRMAWKFVRSDRILYQPPPPPQALLRSCLGDFGLTAGSPYREIDWVEVPNERAAGVAEGLATVGRFPVERLTTGLRIVGYTWPRAETASGPPQTHS</sequence>
<dbReference type="Proteomes" id="UP000245802">
    <property type="component" value="Chromosome"/>
</dbReference>
<accession>A0A2Z3HCE4</accession>
<evidence type="ECO:0000313" key="2">
    <source>
        <dbReference type="Proteomes" id="UP000245802"/>
    </source>
</evidence>
<name>A0A2Z3HCE4_9BACT</name>
<dbReference type="KEGG" id="gog:C1280_19240"/>
<evidence type="ECO:0000313" key="1">
    <source>
        <dbReference type="EMBL" id="AWM38910.1"/>
    </source>
</evidence>
<gene>
    <name evidence="1" type="ORF">C1280_19240</name>
</gene>
<dbReference type="AlphaFoldDB" id="A0A2Z3HCE4"/>
<protein>
    <submittedName>
        <fullName evidence="1">Uncharacterized protein</fullName>
    </submittedName>
</protein>
<keyword evidence="2" id="KW-1185">Reference proteome</keyword>